<dbReference type="GO" id="GO:0016192">
    <property type="term" value="P:vesicle-mediated transport"/>
    <property type="evidence" value="ECO:0007669"/>
    <property type="project" value="UniProtKB-KW"/>
</dbReference>
<feature type="binding site" evidence="11">
    <location>
        <begin position="3"/>
        <end position="10"/>
    </location>
    <ligand>
        <name>GTP</name>
        <dbReference type="ChEBI" id="CHEBI:37565"/>
    </ligand>
</feature>
<evidence type="ECO:0000256" key="2">
    <source>
        <dbReference type="ARBA" id="ARBA00010290"/>
    </source>
</evidence>
<keyword evidence="12" id="KW-0460">Magnesium</keyword>
<name>A0A6B2LMV7_9EUKA</name>
<keyword evidence="9 11" id="KW-0342">GTP-binding</keyword>
<dbReference type="InterPro" id="IPR005225">
    <property type="entry name" value="Small_GTP-bd"/>
</dbReference>
<keyword evidence="8" id="KW-0333">Golgi apparatus</keyword>
<organism evidence="14">
    <name type="scientific">Arcella intermedia</name>
    <dbReference type="NCBI Taxonomy" id="1963864"/>
    <lineage>
        <taxon>Eukaryota</taxon>
        <taxon>Amoebozoa</taxon>
        <taxon>Tubulinea</taxon>
        <taxon>Elardia</taxon>
        <taxon>Arcellinida</taxon>
        <taxon>Sphaerothecina</taxon>
        <taxon>Arcellidae</taxon>
        <taxon>Arcella</taxon>
    </lineage>
</organism>
<evidence type="ECO:0008006" key="15">
    <source>
        <dbReference type="Google" id="ProtNLM"/>
    </source>
</evidence>
<dbReference type="PANTHER" id="PTHR11711">
    <property type="entry name" value="ADP RIBOSYLATION FACTOR-RELATED"/>
    <property type="match status" value="1"/>
</dbReference>
<evidence type="ECO:0000256" key="3">
    <source>
        <dbReference type="ARBA" id="ARBA00022448"/>
    </source>
</evidence>
<dbReference type="CDD" id="cd00878">
    <property type="entry name" value="Arf_Arl"/>
    <property type="match status" value="1"/>
</dbReference>
<dbReference type="InterPro" id="IPR027417">
    <property type="entry name" value="P-loop_NTPase"/>
</dbReference>
<dbReference type="AlphaFoldDB" id="A0A6B2LMV7"/>
<keyword evidence="7" id="KW-0653">Protein transport</keyword>
<dbReference type="Pfam" id="PF00025">
    <property type="entry name" value="Arf"/>
    <property type="match status" value="1"/>
</dbReference>
<dbReference type="GO" id="GO:0005794">
    <property type="term" value="C:Golgi apparatus"/>
    <property type="evidence" value="ECO:0007669"/>
    <property type="project" value="UniProtKB-SubCell"/>
</dbReference>
<evidence type="ECO:0000256" key="13">
    <source>
        <dbReference type="RuleBase" id="RU003925"/>
    </source>
</evidence>
<protein>
    <recommendedName>
        <fullName evidence="15">ADP-ribosylation factor</fullName>
    </recommendedName>
</protein>
<keyword evidence="10" id="KW-0449">Lipoprotein</keyword>
<dbReference type="EMBL" id="GIBP01009296">
    <property type="protein sequence ID" value="NDV38265.1"/>
    <property type="molecule type" value="Transcribed_RNA"/>
</dbReference>
<dbReference type="NCBIfam" id="TIGR00231">
    <property type="entry name" value="small_GTP"/>
    <property type="match status" value="1"/>
</dbReference>
<evidence type="ECO:0000256" key="11">
    <source>
        <dbReference type="PIRSR" id="PIRSR606689-1"/>
    </source>
</evidence>
<dbReference type="FunFam" id="3.40.50.300:FF:003500">
    <property type="entry name" value="ADP-ribosylation factor 1"/>
    <property type="match status" value="1"/>
</dbReference>
<evidence type="ECO:0000256" key="5">
    <source>
        <dbReference type="ARBA" id="ARBA00022741"/>
    </source>
</evidence>
<dbReference type="PRINTS" id="PR00328">
    <property type="entry name" value="SAR1GTPBP"/>
</dbReference>
<evidence type="ECO:0000256" key="4">
    <source>
        <dbReference type="ARBA" id="ARBA00022707"/>
    </source>
</evidence>
<dbReference type="Gene3D" id="3.40.50.300">
    <property type="entry name" value="P-loop containing nucleotide triphosphate hydrolases"/>
    <property type="match status" value="1"/>
</dbReference>
<evidence type="ECO:0000256" key="12">
    <source>
        <dbReference type="PIRSR" id="PIRSR606689-2"/>
    </source>
</evidence>
<feature type="binding site" evidence="11">
    <location>
        <position position="49"/>
    </location>
    <ligand>
        <name>GTP</name>
        <dbReference type="ChEBI" id="CHEBI:37565"/>
    </ligand>
</feature>
<keyword evidence="5 11" id="KW-0547">Nucleotide-binding</keyword>
<sequence length="156" mass="17297">MLGLDGAGKTTLLYKLKLGEVTTTVPTIGFNNETIDHKKSRFIVWDIGGQGPIRPLWRHYYMNTTGLIYVVDANESGRVQEAAEELKNVLKGVELKDAPLLVYANKLDLPQAMTVSELTTKLDLLSLVGRKWYIQGACAMTGDGLWEGLDWLSEAI</sequence>
<accession>A0A6B2LMV7</accession>
<evidence type="ECO:0000256" key="8">
    <source>
        <dbReference type="ARBA" id="ARBA00023034"/>
    </source>
</evidence>
<proteinExistence type="inferred from homology"/>
<evidence type="ECO:0000256" key="1">
    <source>
        <dbReference type="ARBA" id="ARBA00004555"/>
    </source>
</evidence>
<keyword evidence="4" id="KW-0519">Myristate</keyword>
<dbReference type="SMART" id="SM00177">
    <property type="entry name" value="ARF"/>
    <property type="match status" value="1"/>
</dbReference>
<dbReference type="SMART" id="SM00178">
    <property type="entry name" value="SAR"/>
    <property type="match status" value="1"/>
</dbReference>
<keyword evidence="12" id="KW-0479">Metal-binding</keyword>
<reference evidence="14" key="1">
    <citation type="journal article" date="2020" name="J. Eukaryot. Microbiol.">
        <title>De novo Sequencing, Assembly and Annotation of the Transcriptome for the Free-Living Testate Amoeba Arcella intermedia.</title>
        <authorList>
            <person name="Ribeiro G.M."/>
            <person name="Porfirio-Sousa A.L."/>
            <person name="Maurer-Alcala X.X."/>
            <person name="Katz L.A."/>
            <person name="Lahr D.J.G."/>
        </authorList>
    </citation>
    <scope>NUCLEOTIDE SEQUENCE</scope>
</reference>
<feature type="binding site" evidence="12">
    <location>
        <position position="27"/>
    </location>
    <ligand>
        <name>Mg(2+)</name>
        <dbReference type="ChEBI" id="CHEBI:18420"/>
    </ligand>
</feature>
<evidence type="ECO:0000256" key="9">
    <source>
        <dbReference type="ARBA" id="ARBA00023134"/>
    </source>
</evidence>
<dbReference type="GO" id="GO:0046872">
    <property type="term" value="F:metal ion binding"/>
    <property type="evidence" value="ECO:0007669"/>
    <property type="project" value="UniProtKB-KW"/>
</dbReference>
<dbReference type="GO" id="GO:0003924">
    <property type="term" value="F:GTPase activity"/>
    <property type="evidence" value="ECO:0007669"/>
    <property type="project" value="InterPro"/>
</dbReference>
<keyword evidence="6" id="KW-0931">ER-Golgi transport</keyword>
<comment type="similarity">
    <text evidence="2 13">Belongs to the small GTPase superfamily. Arf family.</text>
</comment>
<dbReference type="PROSITE" id="PS51417">
    <property type="entry name" value="ARF"/>
    <property type="match status" value="1"/>
</dbReference>
<feature type="binding site" evidence="11">
    <location>
        <begin position="105"/>
        <end position="108"/>
    </location>
    <ligand>
        <name>GTP</name>
        <dbReference type="ChEBI" id="CHEBI:37565"/>
    </ligand>
</feature>
<dbReference type="SUPFAM" id="SSF52540">
    <property type="entry name" value="P-loop containing nucleoside triphosphate hydrolases"/>
    <property type="match status" value="1"/>
</dbReference>
<evidence type="ECO:0000313" key="14">
    <source>
        <dbReference type="EMBL" id="NDV38265.1"/>
    </source>
</evidence>
<dbReference type="GO" id="GO:0015031">
    <property type="term" value="P:protein transport"/>
    <property type="evidence" value="ECO:0007669"/>
    <property type="project" value="UniProtKB-KW"/>
</dbReference>
<evidence type="ECO:0000256" key="6">
    <source>
        <dbReference type="ARBA" id="ARBA00022892"/>
    </source>
</evidence>
<keyword evidence="3" id="KW-0813">Transport</keyword>
<feature type="binding site" evidence="12">
    <location>
        <position position="10"/>
    </location>
    <ligand>
        <name>Mg(2+)</name>
        <dbReference type="ChEBI" id="CHEBI:18420"/>
    </ligand>
</feature>
<comment type="subcellular location">
    <subcellularLocation>
        <location evidence="1">Golgi apparatus</location>
    </subcellularLocation>
</comment>
<evidence type="ECO:0000256" key="10">
    <source>
        <dbReference type="ARBA" id="ARBA00023288"/>
    </source>
</evidence>
<dbReference type="GO" id="GO:0005525">
    <property type="term" value="F:GTP binding"/>
    <property type="evidence" value="ECO:0007669"/>
    <property type="project" value="UniProtKB-KW"/>
</dbReference>
<evidence type="ECO:0000256" key="7">
    <source>
        <dbReference type="ARBA" id="ARBA00022927"/>
    </source>
</evidence>
<dbReference type="InterPro" id="IPR006689">
    <property type="entry name" value="Small_GTPase_ARF/SAR"/>
</dbReference>
<dbReference type="InterPro" id="IPR024156">
    <property type="entry name" value="Small_GTPase_ARF"/>
</dbReference>